<protein>
    <submittedName>
        <fullName evidence="2">Uncharacterized protein</fullName>
    </submittedName>
</protein>
<dbReference type="OMA" id="LMEHENT"/>
<dbReference type="GeneID" id="4585548"/>
<dbReference type="AlphaFoldDB" id="A1DJC4"/>
<name>A1DJC4_NEOFI</name>
<evidence type="ECO:0000256" key="1">
    <source>
        <dbReference type="SAM" id="MobiDB-lite"/>
    </source>
</evidence>
<keyword evidence="3" id="KW-1185">Reference proteome</keyword>
<dbReference type="Proteomes" id="UP000006702">
    <property type="component" value="Unassembled WGS sequence"/>
</dbReference>
<evidence type="ECO:0000313" key="2">
    <source>
        <dbReference type="EMBL" id="EAW16813.1"/>
    </source>
</evidence>
<dbReference type="OrthoDB" id="4395797at2759"/>
<evidence type="ECO:0000313" key="3">
    <source>
        <dbReference type="Proteomes" id="UP000006702"/>
    </source>
</evidence>
<proteinExistence type="predicted"/>
<dbReference type="EMBL" id="DS027697">
    <property type="protein sequence ID" value="EAW16813.1"/>
    <property type="molecule type" value="Genomic_DNA"/>
</dbReference>
<organism evidence="2 3">
    <name type="scientific">Neosartorya fischeri (strain ATCC 1020 / DSM 3700 / CBS 544.65 / FGSC A1164 / JCM 1740 / NRRL 181 / WB 181)</name>
    <name type="common">Aspergillus fischerianus</name>
    <dbReference type="NCBI Taxonomy" id="331117"/>
    <lineage>
        <taxon>Eukaryota</taxon>
        <taxon>Fungi</taxon>
        <taxon>Dikarya</taxon>
        <taxon>Ascomycota</taxon>
        <taxon>Pezizomycotina</taxon>
        <taxon>Eurotiomycetes</taxon>
        <taxon>Eurotiomycetidae</taxon>
        <taxon>Eurotiales</taxon>
        <taxon>Aspergillaceae</taxon>
        <taxon>Aspergillus</taxon>
        <taxon>Aspergillus subgen. Fumigati</taxon>
    </lineage>
</organism>
<dbReference type="HOGENOM" id="CLU_1695989_0_0_1"/>
<reference evidence="3" key="1">
    <citation type="journal article" date="2008" name="PLoS Genet.">
        <title>Genomic islands in the pathogenic filamentous fungus Aspergillus fumigatus.</title>
        <authorList>
            <person name="Fedorova N.D."/>
            <person name="Khaldi N."/>
            <person name="Joardar V.S."/>
            <person name="Maiti R."/>
            <person name="Amedeo P."/>
            <person name="Anderson M.J."/>
            <person name="Crabtree J."/>
            <person name="Silva J.C."/>
            <person name="Badger J.H."/>
            <person name="Albarraq A."/>
            <person name="Angiuoli S."/>
            <person name="Bussey H."/>
            <person name="Bowyer P."/>
            <person name="Cotty P.J."/>
            <person name="Dyer P.S."/>
            <person name="Egan A."/>
            <person name="Galens K."/>
            <person name="Fraser-Liggett C.M."/>
            <person name="Haas B.J."/>
            <person name="Inman J.M."/>
            <person name="Kent R."/>
            <person name="Lemieux S."/>
            <person name="Malavazi I."/>
            <person name="Orvis J."/>
            <person name="Roemer T."/>
            <person name="Ronning C.M."/>
            <person name="Sundaram J.P."/>
            <person name="Sutton G."/>
            <person name="Turner G."/>
            <person name="Venter J.C."/>
            <person name="White O.R."/>
            <person name="Whitty B.R."/>
            <person name="Youngman P."/>
            <person name="Wolfe K.H."/>
            <person name="Goldman G.H."/>
            <person name="Wortman J.R."/>
            <person name="Jiang B."/>
            <person name="Denning D.W."/>
            <person name="Nierman W.C."/>
        </authorList>
    </citation>
    <scope>NUCLEOTIDE SEQUENCE [LARGE SCALE GENOMIC DNA]</scope>
    <source>
        <strain evidence="3">ATCC 1020 / DSM 3700 / CBS 544.65 / FGSC A1164 / JCM 1740 / NRRL 181 / WB 181</strain>
    </source>
</reference>
<sequence>MAGYNRHQPSSLEEKIDCLINDAFNLSLFHTCKVYILMEHENTVCMFKSCEQRSWLPPNQRLEGLYPCLEYLYAYHVIRTRMTEDERKDLIQLLLYFLHLLECLQNPARLGLLELDEEVWTDIGQMGEDNGAPQGTGASAMDGGNDDGSDHTLVE</sequence>
<feature type="region of interest" description="Disordered" evidence="1">
    <location>
        <begin position="124"/>
        <end position="155"/>
    </location>
</feature>
<dbReference type="RefSeq" id="XP_001258710.1">
    <property type="nucleotide sequence ID" value="XM_001258709.1"/>
</dbReference>
<gene>
    <name evidence="2" type="ORF">NFIA_001620</name>
</gene>
<dbReference type="VEuPathDB" id="FungiDB:NFIA_001620"/>
<accession>A1DJC4</accession>
<dbReference type="KEGG" id="nfi:NFIA_001620"/>